<evidence type="ECO:0000313" key="2">
    <source>
        <dbReference type="Proteomes" id="UP000265520"/>
    </source>
</evidence>
<dbReference type="EMBL" id="LXQA011464749">
    <property type="protein sequence ID" value="MCI98126.1"/>
    <property type="molecule type" value="Genomic_DNA"/>
</dbReference>
<dbReference type="AlphaFoldDB" id="A0A392WDE8"/>
<proteinExistence type="predicted"/>
<keyword evidence="2" id="KW-1185">Reference proteome</keyword>
<organism evidence="1 2">
    <name type="scientific">Trifolium medium</name>
    <dbReference type="NCBI Taxonomy" id="97028"/>
    <lineage>
        <taxon>Eukaryota</taxon>
        <taxon>Viridiplantae</taxon>
        <taxon>Streptophyta</taxon>
        <taxon>Embryophyta</taxon>
        <taxon>Tracheophyta</taxon>
        <taxon>Spermatophyta</taxon>
        <taxon>Magnoliopsida</taxon>
        <taxon>eudicotyledons</taxon>
        <taxon>Gunneridae</taxon>
        <taxon>Pentapetalae</taxon>
        <taxon>rosids</taxon>
        <taxon>fabids</taxon>
        <taxon>Fabales</taxon>
        <taxon>Fabaceae</taxon>
        <taxon>Papilionoideae</taxon>
        <taxon>50 kb inversion clade</taxon>
        <taxon>NPAAA clade</taxon>
        <taxon>Hologalegina</taxon>
        <taxon>IRL clade</taxon>
        <taxon>Trifolieae</taxon>
        <taxon>Trifolium</taxon>
    </lineage>
</organism>
<protein>
    <submittedName>
        <fullName evidence="1">Uncharacterized protein</fullName>
    </submittedName>
</protein>
<feature type="non-terminal residue" evidence="1">
    <location>
        <position position="35"/>
    </location>
</feature>
<accession>A0A392WDE8</accession>
<evidence type="ECO:0000313" key="1">
    <source>
        <dbReference type="EMBL" id="MCI98126.1"/>
    </source>
</evidence>
<name>A0A392WDE8_9FABA</name>
<sequence length="35" mass="3635">MSTASDVAPLPFRRMGGGLCTCRCSDAQVSEMGEA</sequence>
<reference evidence="1 2" key="1">
    <citation type="journal article" date="2018" name="Front. Plant Sci.">
        <title>Red Clover (Trifolium pratense) and Zigzag Clover (T. medium) - A Picture of Genomic Similarities and Differences.</title>
        <authorList>
            <person name="Dluhosova J."/>
            <person name="Istvanek J."/>
            <person name="Nedelnik J."/>
            <person name="Repkova J."/>
        </authorList>
    </citation>
    <scope>NUCLEOTIDE SEQUENCE [LARGE SCALE GENOMIC DNA]</scope>
    <source>
        <strain evidence="2">cv. 10/8</strain>
        <tissue evidence="1">Leaf</tissue>
    </source>
</reference>
<dbReference type="Proteomes" id="UP000265520">
    <property type="component" value="Unassembled WGS sequence"/>
</dbReference>
<comment type="caution">
    <text evidence="1">The sequence shown here is derived from an EMBL/GenBank/DDBJ whole genome shotgun (WGS) entry which is preliminary data.</text>
</comment>